<evidence type="ECO:0000256" key="2">
    <source>
        <dbReference type="ARBA" id="ARBA00023125"/>
    </source>
</evidence>
<dbReference type="InterPro" id="IPR011006">
    <property type="entry name" value="CheY-like_superfamily"/>
</dbReference>
<gene>
    <name evidence="6" type="ORF">CLV98_107108</name>
</gene>
<dbReference type="Pfam" id="PF00072">
    <property type="entry name" value="Response_reg"/>
    <property type="match status" value="1"/>
</dbReference>
<dbReference type="PROSITE" id="PS50110">
    <property type="entry name" value="RESPONSE_REGULATORY"/>
    <property type="match status" value="1"/>
</dbReference>
<protein>
    <submittedName>
        <fullName evidence="6">Two-component system response regulator DesR</fullName>
    </submittedName>
</protein>
<feature type="modified residue" description="4-aspartylphosphate" evidence="3">
    <location>
        <position position="59"/>
    </location>
</feature>
<dbReference type="Gene3D" id="3.40.50.2300">
    <property type="match status" value="1"/>
</dbReference>
<feature type="domain" description="HTH luxR-type" evidence="4">
    <location>
        <begin position="143"/>
        <end position="208"/>
    </location>
</feature>
<evidence type="ECO:0000259" key="5">
    <source>
        <dbReference type="PROSITE" id="PS50110"/>
    </source>
</evidence>
<organism evidence="6 7">
    <name type="scientific">Dyadobacter jejuensis</name>
    <dbReference type="NCBI Taxonomy" id="1082580"/>
    <lineage>
        <taxon>Bacteria</taxon>
        <taxon>Pseudomonadati</taxon>
        <taxon>Bacteroidota</taxon>
        <taxon>Cytophagia</taxon>
        <taxon>Cytophagales</taxon>
        <taxon>Spirosomataceae</taxon>
        <taxon>Dyadobacter</taxon>
    </lineage>
</organism>
<keyword evidence="1 3" id="KW-0597">Phosphoprotein</keyword>
<dbReference type="PRINTS" id="PR00038">
    <property type="entry name" value="HTHLUXR"/>
</dbReference>
<sequence length="216" mass="23997">MTTSDPLAFSIMIVDDHVLFNDALFALLSPVYRSITQAFEGAGLVQSVVKQRPDLLLLDINLPRLDGLEAAAQIRDILPDQKIIIVSMYNQKRMVDKVKVLALNGYILKDSSSHTLLTGIKKVLDGEIFIDPDITKRQKAPDGFSKSANLTAREKQIIRGLVDGQSASDIATKINLAHETVKSYRKNIYLKLEINSVVELVKMFEGESWLLENTAG</sequence>
<dbReference type="InterPro" id="IPR058245">
    <property type="entry name" value="NreC/VraR/RcsB-like_REC"/>
</dbReference>
<feature type="domain" description="Response regulatory" evidence="5">
    <location>
        <begin position="10"/>
        <end position="124"/>
    </location>
</feature>
<evidence type="ECO:0000313" key="7">
    <source>
        <dbReference type="Proteomes" id="UP000245880"/>
    </source>
</evidence>
<dbReference type="SUPFAM" id="SSF46894">
    <property type="entry name" value="C-terminal effector domain of the bipartite response regulators"/>
    <property type="match status" value="1"/>
</dbReference>
<evidence type="ECO:0000259" key="4">
    <source>
        <dbReference type="PROSITE" id="PS50043"/>
    </source>
</evidence>
<dbReference type="InterPro" id="IPR016032">
    <property type="entry name" value="Sig_transdc_resp-reg_C-effctor"/>
</dbReference>
<dbReference type="EMBL" id="QGDT01000007">
    <property type="protein sequence ID" value="PWJ57401.1"/>
    <property type="molecule type" value="Genomic_DNA"/>
</dbReference>
<evidence type="ECO:0000313" key="6">
    <source>
        <dbReference type="EMBL" id="PWJ57401.1"/>
    </source>
</evidence>
<evidence type="ECO:0000256" key="1">
    <source>
        <dbReference type="ARBA" id="ARBA00022553"/>
    </source>
</evidence>
<comment type="caution">
    <text evidence="6">The sequence shown here is derived from an EMBL/GenBank/DDBJ whole genome shotgun (WGS) entry which is preliminary data.</text>
</comment>
<name>A0A316AIC9_9BACT</name>
<dbReference type="SUPFAM" id="SSF52172">
    <property type="entry name" value="CheY-like"/>
    <property type="match status" value="1"/>
</dbReference>
<dbReference type="InterPro" id="IPR000792">
    <property type="entry name" value="Tscrpt_reg_LuxR_C"/>
</dbReference>
<dbReference type="SMART" id="SM00448">
    <property type="entry name" value="REC"/>
    <property type="match status" value="1"/>
</dbReference>
<dbReference type="Proteomes" id="UP000245880">
    <property type="component" value="Unassembled WGS sequence"/>
</dbReference>
<dbReference type="PROSITE" id="PS50043">
    <property type="entry name" value="HTH_LUXR_2"/>
    <property type="match status" value="1"/>
</dbReference>
<dbReference type="CDD" id="cd17535">
    <property type="entry name" value="REC_NarL-like"/>
    <property type="match status" value="1"/>
</dbReference>
<dbReference type="SMART" id="SM00421">
    <property type="entry name" value="HTH_LUXR"/>
    <property type="match status" value="1"/>
</dbReference>
<dbReference type="PROSITE" id="PS00622">
    <property type="entry name" value="HTH_LUXR_1"/>
    <property type="match status" value="1"/>
</dbReference>
<dbReference type="GO" id="GO:0003677">
    <property type="term" value="F:DNA binding"/>
    <property type="evidence" value="ECO:0007669"/>
    <property type="project" value="UniProtKB-KW"/>
</dbReference>
<dbReference type="GO" id="GO:0000160">
    <property type="term" value="P:phosphorelay signal transduction system"/>
    <property type="evidence" value="ECO:0007669"/>
    <property type="project" value="InterPro"/>
</dbReference>
<dbReference type="CDD" id="cd06170">
    <property type="entry name" value="LuxR_C_like"/>
    <property type="match status" value="1"/>
</dbReference>
<dbReference type="AlphaFoldDB" id="A0A316AIC9"/>
<keyword evidence="2" id="KW-0238">DNA-binding</keyword>
<accession>A0A316AIC9</accession>
<dbReference type="PANTHER" id="PTHR45566">
    <property type="entry name" value="HTH-TYPE TRANSCRIPTIONAL REGULATOR YHJB-RELATED"/>
    <property type="match status" value="1"/>
</dbReference>
<dbReference type="InterPro" id="IPR001789">
    <property type="entry name" value="Sig_transdc_resp-reg_receiver"/>
</dbReference>
<reference evidence="6 7" key="1">
    <citation type="submission" date="2018-03" db="EMBL/GenBank/DDBJ databases">
        <title>Genomic Encyclopedia of Archaeal and Bacterial Type Strains, Phase II (KMG-II): from individual species to whole genera.</title>
        <authorList>
            <person name="Goeker M."/>
        </authorList>
    </citation>
    <scope>NUCLEOTIDE SEQUENCE [LARGE SCALE GENOMIC DNA]</scope>
    <source>
        <strain evidence="6 7">DSM 100346</strain>
    </source>
</reference>
<evidence type="ECO:0000256" key="3">
    <source>
        <dbReference type="PROSITE-ProRule" id="PRU00169"/>
    </source>
</evidence>
<proteinExistence type="predicted"/>
<dbReference type="GO" id="GO:0006355">
    <property type="term" value="P:regulation of DNA-templated transcription"/>
    <property type="evidence" value="ECO:0007669"/>
    <property type="project" value="InterPro"/>
</dbReference>
<dbReference type="Pfam" id="PF00196">
    <property type="entry name" value="GerE"/>
    <property type="match status" value="1"/>
</dbReference>
<dbReference type="PANTHER" id="PTHR45566:SF2">
    <property type="entry name" value="NARL SUBFAMILY"/>
    <property type="match status" value="1"/>
</dbReference>
<dbReference type="InterPro" id="IPR051015">
    <property type="entry name" value="EvgA-like"/>
</dbReference>
<keyword evidence="7" id="KW-1185">Reference proteome</keyword>